<evidence type="ECO:0000256" key="11">
    <source>
        <dbReference type="ARBA" id="ARBA00023136"/>
    </source>
</evidence>
<evidence type="ECO:0000259" key="15">
    <source>
        <dbReference type="PROSITE" id="PS51104"/>
    </source>
</evidence>
<evidence type="ECO:0000256" key="5">
    <source>
        <dbReference type="ARBA" id="ARBA00022597"/>
    </source>
</evidence>
<evidence type="ECO:0000256" key="7">
    <source>
        <dbReference type="ARBA" id="ARBA00022683"/>
    </source>
</evidence>
<feature type="transmembrane region" description="Helical" evidence="13">
    <location>
        <begin position="340"/>
        <end position="367"/>
    </location>
</feature>
<name>A0A2W4VRN0_9CYAN</name>
<dbReference type="InterPro" id="IPR050864">
    <property type="entry name" value="Bacterial_PTS_Sugar_Transport"/>
</dbReference>
<keyword evidence="3" id="KW-1003">Cell membrane</keyword>
<keyword evidence="6" id="KW-0808">Transferase</keyword>
<evidence type="ECO:0000313" key="17">
    <source>
        <dbReference type="Proteomes" id="UP000249081"/>
    </source>
</evidence>
<dbReference type="NCBIfam" id="TIGR00829">
    <property type="entry name" value="FRU"/>
    <property type="match status" value="1"/>
</dbReference>
<dbReference type="PANTHER" id="PTHR30505:SF0">
    <property type="entry name" value="FRUCTOSE-LIKE PTS SYSTEM EIIBC COMPONENT-RELATED"/>
    <property type="match status" value="1"/>
</dbReference>
<keyword evidence="7" id="KW-0598">Phosphotransferase system</keyword>
<dbReference type="GO" id="GO:0005351">
    <property type="term" value="F:carbohydrate:proton symporter activity"/>
    <property type="evidence" value="ECO:0007669"/>
    <property type="project" value="InterPro"/>
</dbReference>
<dbReference type="NCBIfam" id="NF007783">
    <property type="entry name" value="PRK10474.1"/>
    <property type="match status" value="2"/>
</dbReference>
<feature type="region of interest" description="Disordered" evidence="12">
    <location>
        <begin position="239"/>
        <end position="263"/>
    </location>
</feature>
<evidence type="ECO:0000256" key="10">
    <source>
        <dbReference type="ARBA" id="ARBA00022989"/>
    </source>
</evidence>
<feature type="transmembrane region" description="Helical" evidence="13">
    <location>
        <begin position="305"/>
        <end position="328"/>
    </location>
</feature>
<dbReference type="InterPro" id="IPR006327">
    <property type="entry name" value="PTS_IIC_fruc"/>
</dbReference>
<keyword evidence="11 13" id="KW-0472">Membrane</keyword>
<evidence type="ECO:0000256" key="6">
    <source>
        <dbReference type="ARBA" id="ARBA00022679"/>
    </source>
</evidence>
<evidence type="ECO:0000256" key="9">
    <source>
        <dbReference type="ARBA" id="ARBA00022777"/>
    </source>
</evidence>
<evidence type="ECO:0000256" key="2">
    <source>
        <dbReference type="ARBA" id="ARBA00022448"/>
    </source>
</evidence>
<keyword evidence="2" id="KW-0813">Transport</keyword>
<comment type="subcellular location">
    <subcellularLocation>
        <location evidence="1">Cell inner membrane</location>
        <topology evidence="1">Multi-pass membrane protein</topology>
    </subcellularLocation>
</comment>
<dbReference type="GO" id="GO:0016301">
    <property type="term" value="F:kinase activity"/>
    <property type="evidence" value="ECO:0007669"/>
    <property type="project" value="UniProtKB-KW"/>
</dbReference>
<dbReference type="Gene3D" id="3.40.50.2300">
    <property type="match status" value="2"/>
</dbReference>
<feature type="domain" description="PTS EIIB type-2" evidence="14">
    <location>
        <begin position="138"/>
        <end position="233"/>
    </location>
</feature>
<protein>
    <submittedName>
        <fullName evidence="16">PTS fructose transporter subunit EIIBC</fullName>
    </submittedName>
</protein>
<reference evidence="16 17" key="2">
    <citation type="submission" date="2018-06" db="EMBL/GenBank/DDBJ databases">
        <title>Metagenomic assembly of (sub)arctic Cyanobacteria and their associated microbiome from non-axenic cultures.</title>
        <authorList>
            <person name="Baurain D."/>
        </authorList>
    </citation>
    <scope>NUCLEOTIDE SEQUENCE [LARGE SCALE GENOMIC DNA]</scope>
    <source>
        <strain evidence="16">ULC041bin1</strain>
    </source>
</reference>
<sequence>MTKIVAVTASTAGEAHTQMAAEALKRTAQALGHEIVTEAQGGAIATALHPDDIQQADVVIVGADGAVERDRFHNKPVYAVSTSEAIRNTEMVIQSAVALVGHGPSLGAIKTTPHPHDPLPEDAPSAEPAAAPAASRFFVGITSCPTGIAHTFMAAEALKQGAAKLGHDIKVETQGSVGSQNALTDDEIARADAVIIAADTHVDRSRFSGKRLYETSTKAAIHNGANVVTAALDAPVAGGGGSGAGSSGDEVQRAQGDRSESRSGPYKHLLTGVSYMLPVIVAGGLIIALSFVFGINPPEGSFGDALMRIGGGAAFALIVPVLSGFIAFSIADRPGIAPGLIGGMLAANLGMGFLGGILSGFLAGYVAKFVRDKVNLPTNFEGLKPVLVIPLLATLVVGLLLVYVFGTPVRLIMEGMATYLEGLSGTNAVLLGLILGAMMAVDMGGPVNKAAYTFAVGLLATNIYAPMAAVMAAGMTPPLGLALATFVSKKHFNQAEQEAGKVAAVLGISFITEGAIPFAANDPLRIIPACMAGSAVTGALSMAFGNTLRAPHGGIFVLAIPNAVENAGLYIVAIAAGTLVTALVTVQLKHWFPRKKAVAEI</sequence>
<gene>
    <name evidence="16" type="ORF">DCF17_18605</name>
</gene>
<evidence type="ECO:0000256" key="13">
    <source>
        <dbReference type="SAM" id="Phobius"/>
    </source>
</evidence>
<dbReference type="NCBIfam" id="TIGR01427">
    <property type="entry name" value="PTS_IIC_fructo"/>
    <property type="match status" value="1"/>
</dbReference>
<organism evidence="16 17">
    <name type="scientific">Shackletoniella antarctica</name>
    <dbReference type="NCBI Taxonomy" id="268115"/>
    <lineage>
        <taxon>Bacteria</taxon>
        <taxon>Bacillati</taxon>
        <taxon>Cyanobacteriota</taxon>
        <taxon>Cyanophyceae</taxon>
        <taxon>Oculatellales</taxon>
        <taxon>Oculatellaceae</taxon>
        <taxon>Shackletoniella</taxon>
    </lineage>
</organism>
<dbReference type="PROSITE" id="PS51104">
    <property type="entry name" value="PTS_EIIC_TYPE_2"/>
    <property type="match status" value="1"/>
</dbReference>
<dbReference type="EMBL" id="QBMN01000166">
    <property type="protein sequence ID" value="PZO35504.1"/>
    <property type="molecule type" value="Genomic_DNA"/>
</dbReference>
<dbReference type="AlphaFoldDB" id="A0A2W4VRN0"/>
<feature type="domain" description="PTS EIIC type-2" evidence="15">
    <location>
        <begin position="265"/>
        <end position="598"/>
    </location>
</feature>
<feature type="transmembrane region" description="Helical" evidence="13">
    <location>
        <begin position="499"/>
        <end position="520"/>
    </location>
</feature>
<dbReference type="InterPro" id="IPR013011">
    <property type="entry name" value="PTS_EIIB_2"/>
</dbReference>
<dbReference type="CDD" id="cd05569">
    <property type="entry name" value="PTS_IIB_fructose"/>
    <property type="match status" value="2"/>
</dbReference>
<reference evidence="17" key="1">
    <citation type="submission" date="2018-04" db="EMBL/GenBank/DDBJ databases">
        <authorList>
            <person name="Cornet L."/>
        </authorList>
    </citation>
    <scope>NUCLEOTIDE SEQUENCE [LARGE SCALE GENOMIC DNA]</scope>
</reference>
<evidence type="ECO:0000313" key="16">
    <source>
        <dbReference type="EMBL" id="PZO35504.1"/>
    </source>
</evidence>
<dbReference type="InterPro" id="IPR003353">
    <property type="entry name" value="PTS_IIB_fruc"/>
</dbReference>
<keyword evidence="4" id="KW-0597">Phosphoprotein</keyword>
<evidence type="ECO:0000256" key="1">
    <source>
        <dbReference type="ARBA" id="ARBA00004429"/>
    </source>
</evidence>
<proteinExistence type="predicted"/>
<evidence type="ECO:0000256" key="4">
    <source>
        <dbReference type="ARBA" id="ARBA00022553"/>
    </source>
</evidence>
<dbReference type="GO" id="GO:0009401">
    <property type="term" value="P:phosphoenolpyruvate-dependent sugar phosphotransferase system"/>
    <property type="evidence" value="ECO:0007669"/>
    <property type="project" value="UniProtKB-KW"/>
</dbReference>
<dbReference type="SUPFAM" id="SSF52794">
    <property type="entry name" value="PTS system IIB component-like"/>
    <property type="match status" value="2"/>
</dbReference>
<evidence type="ECO:0000259" key="14">
    <source>
        <dbReference type="PROSITE" id="PS51099"/>
    </source>
</evidence>
<keyword evidence="9" id="KW-0418">Kinase</keyword>
<dbReference type="Proteomes" id="UP000249081">
    <property type="component" value="Unassembled WGS sequence"/>
</dbReference>
<evidence type="ECO:0000256" key="3">
    <source>
        <dbReference type="ARBA" id="ARBA00022475"/>
    </source>
</evidence>
<dbReference type="FunFam" id="3.40.50.2300:FF:000014">
    <property type="entry name" value="PTS system fructose-like transporter subunit IIB"/>
    <property type="match status" value="1"/>
</dbReference>
<feature type="transmembrane region" description="Helical" evidence="13">
    <location>
        <begin position="387"/>
        <end position="406"/>
    </location>
</feature>
<dbReference type="GO" id="GO:0090563">
    <property type="term" value="F:protein-phosphocysteine-sugar phosphotransferase activity"/>
    <property type="evidence" value="ECO:0007669"/>
    <property type="project" value="TreeGrafter"/>
</dbReference>
<dbReference type="Pfam" id="PF02378">
    <property type="entry name" value="PTS_EIIC"/>
    <property type="match status" value="1"/>
</dbReference>
<evidence type="ECO:0000256" key="12">
    <source>
        <dbReference type="SAM" id="MobiDB-lite"/>
    </source>
</evidence>
<feature type="transmembrane region" description="Helical" evidence="13">
    <location>
        <begin position="463"/>
        <end position="487"/>
    </location>
</feature>
<feature type="transmembrane region" description="Helical" evidence="13">
    <location>
        <begin position="418"/>
        <end position="443"/>
    </location>
</feature>
<feature type="domain" description="PTS EIIB type-2" evidence="14">
    <location>
        <begin position="4"/>
        <end position="98"/>
    </location>
</feature>
<dbReference type="PROSITE" id="PS51099">
    <property type="entry name" value="PTS_EIIB_TYPE_2"/>
    <property type="match status" value="2"/>
</dbReference>
<dbReference type="InterPro" id="IPR003352">
    <property type="entry name" value="PTS_EIIC"/>
</dbReference>
<keyword evidence="5" id="KW-0762">Sugar transport</keyword>
<feature type="transmembrane region" description="Helical" evidence="13">
    <location>
        <begin position="269"/>
        <end position="293"/>
    </location>
</feature>
<dbReference type="InterPro" id="IPR003501">
    <property type="entry name" value="PTS_EIIB_2/3"/>
</dbReference>
<accession>A0A2W4VRN0</accession>
<comment type="caution">
    <text evidence="16">The sequence shown here is derived from an EMBL/GenBank/DDBJ whole genome shotgun (WGS) entry which is preliminary data.</text>
</comment>
<feature type="compositionally biased region" description="Basic and acidic residues" evidence="12">
    <location>
        <begin position="250"/>
        <end position="261"/>
    </location>
</feature>
<dbReference type="InterPro" id="IPR036095">
    <property type="entry name" value="PTS_EIIB-like_sf"/>
</dbReference>
<dbReference type="PANTHER" id="PTHR30505">
    <property type="entry name" value="FRUCTOSE-LIKE PERMEASE"/>
    <property type="match status" value="1"/>
</dbReference>
<dbReference type="GO" id="GO:0022877">
    <property type="term" value="F:protein-N(PI)-phosphohistidine-fructose phosphotransferase system transporter activity"/>
    <property type="evidence" value="ECO:0007669"/>
    <property type="project" value="InterPro"/>
</dbReference>
<keyword evidence="8 13" id="KW-0812">Transmembrane</keyword>
<evidence type="ECO:0000256" key="8">
    <source>
        <dbReference type="ARBA" id="ARBA00022692"/>
    </source>
</evidence>
<dbReference type="Pfam" id="PF02302">
    <property type="entry name" value="PTS_IIB"/>
    <property type="match status" value="2"/>
</dbReference>
<dbReference type="GO" id="GO:0005886">
    <property type="term" value="C:plasma membrane"/>
    <property type="evidence" value="ECO:0007669"/>
    <property type="project" value="UniProtKB-SubCell"/>
</dbReference>
<keyword evidence="10 13" id="KW-1133">Transmembrane helix</keyword>
<feature type="transmembrane region" description="Helical" evidence="13">
    <location>
        <begin position="567"/>
        <end position="588"/>
    </location>
</feature>
<dbReference type="InterPro" id="IPR013014">
    <property type="entry name" value="PTS_EIIC_2"/>
</dbReference>
<feature type="transmembrane region" description="Helical" evidence="13">
    <location>
        <begin position="526"/>
        <end position="546"/>
    </location>
</feature>